<accession>A0A815A2M2</accession>
<dbReference type="GO" id="GO:0006357">
    <property type="term" value="P:regulation of transcription by RNA polymerase II"/>
    <property type="evidence" value="ECO:0007669"/>
    <property type="project" value="TreeGrafter"/>
</dbReference>
<dbReference type="UniPathway" id="UPA00886"/>
<keyword evidence="6" id="KW-0833">Ubl conjugation pathway</keyword>
<evidence type="ECO:0000256" key="7">
    <source>
        <dbReference type="ARBA" id="ARBA00022833"/>
    </source>
</evidence>
<dbReference type="EMBL" id="CAJNOT010001806">
    <property type="protein sequence ID" value="CAF1251453.1"/>
    <property type="molecule type" value="Genomic_DNA"/>
</dbReference>
<dbReference type="PROSITE" id="PS51044">
    <property type="entry name" value="ZF_SP_RING"/>
    <property type="match status" value="1"/>
</dbReference>
<gene>
    <name evidence="13" type="ORF">JBS370_LOCUS21980</name>
    <name evidence="12" type="ORF">ZHD862_LOCUS25409</name>
</gene>
<evidence type="ECO:0000256" key="9">
    <source>
        <dbReference type="SAM" id="MobiDB-lite"/>
    </source>
</evidence>
<feature type="domain" description="SP-RING-type" evidence="10">
    <location>
        <begin position="288"/>
        <end position="369"/>
    </location>
</feature>
<evidence type="ECO:0000259" key="10">
    <source>
        <dbReference type="PROSITE" id="PS51044"/>
    </source>
</evidence>
<dbReference type="Pfam" id="PF02891">
    <property type="entry name" value="zf-MIZ"/>
    <property type="match status" value="1"/>
</dbReference>
<dbReference type="Gene3D" id="3.30.40.10">
    <property type="entry name" value="Zinc/RING finger domain, C3HC4 (zinc finger)"/>
    <property type="match status" value="1"/>
</dbReference>
<protein>
    <submittedName>
        <fullName evidence="12">Uncharacterized protein</fullName>
    </submittedName>
</protein>
<dbReference type="GO" id="GO:0016925">
    <property type="term" value="P:protein sumoylation"/>
    <property type="evidence" value="ECO:0007669"/>
    <property type="project" value="UniProtKB-UniPathway"/>
</dbReference>
<evidence type="ECO:0000256" key="3">
    <source>
        <dbReference type="ARBA" id="ARBA00022679"/>
    </source>
</evidence>
<evidence type="ECO:0000256" key="8">
    <source>
        <dbReference type="PROSITE-ProRule" id="PRU00452"/>
    </source>
</evidence>
<keyword evidence="3" id="KW-0808">Transferase</keyword>
<dbReference type="CDD" id="cd16650">
    <property type="entry name" value="SP-RING_PIAS-like"/>
    <property type="match status" value="1"/>
</dbReference>
<reference evidence="12" key="1">
    <citation type="submission" date="2021-02" db="EMBL/GenBank/DDBJ databases">
        <authorList>
            <person name="Nowell W R."/>
        </authorList>
    </citation>
    <scope>NUCLEOTIDE SEQUENCE</scope>
</reference>
<feature type="compositionally biased region" description="Low complexity" evidence="9">
    <location>
        <begin position="529"/>
        <end position="543"/>
    </location>
</feature>
<sequence>MSSSSNLQLKENALAVIRNYRVPDLQALLEYACLSRQGNKRELLQRCKILICSSLTPQLINKIHQINITRLNSTRSQRPSVSLPISSTSHNYHNQHSIILSSNSTIDNLPSPNLVQSVRLPFYDKLRTIECINIPVDWNKFSPLRFILTDFDVDFILKGIAKIFLRIAPTITSEEQNDVLPPYLFVQCNGQTVINNNVSKTIGSQAHSIVFPTDITDKIIPKSNIHNTLNYLWLQSPINMSLKNLPKSYTLKIQFVRCISLDYLFESILKRDIQLKNINDNDSDIEIEDIGLMATQHRVSLICPITQSLINVPAKSLYCSHLTCFDLRSFLQMNERRLQWTCPICKKPASYDNLCVDKRLQSILSNVPSNCSTVEIDSSTKILSDCQYILDNVKQEKTGIVIATALHQNDNDENDENDDDEFINNSPIKSRRQSITSDCVILSSGSESKDENEIDDINIQNTNSSAPITPLSNDLFNQNNLIDENQQINSTSQSFINVNSLQSLMASNVDDGSYWTELARITYNLISHNNNNNNNNSNNNEQNLNRKRSNSSMLSLLSNSDDHRHRKRAKRTSNTELQSADIEVIVLSSSDSSDNDDHLS</sequence>
<evidence type="ECO:0000313" key="13">
    <source>
        <dbReference type="EMBL" id="CAF3922064.1"/>
    </source>
</evidence>
<dbReference type="PANTHER" id="PTHR10782:SF94">
    <property type="entry name" value="SUPPRESSOR OF VARIEGATION 2-10, ISOFORM I"/>
    <property type="match status" value="1"/>
</dbReference>
<dbReference type="GO" id="GO:0003712">
    <property type="term" value="F:transcription coregulator activity"/>
    <property type="evidence" value="ECO:0007669"/>
    <property type="project" value="TreeGrafter"/>
</dbReference>
<name>A0A815A2M2_9BILA</name>
<evidence type="ECO:0000259" key="11">
    <source>
        <dbReference type="PROSITE" id="PS51466"/>
    </source>
</evidence>
<feature type="domain" description="PINIT" evidence="11">
    <location>
        <begin position="106"/>
        <end position="259"/>
    </location>
</feature>
<comment type="caution">
    <text evidence="12">The sequence shown here is derived from an EMBL/GenBank/DDBJ whole genome shotgun (WGS) entry which is preliminary data.</text>
</comment>
<dbReference type="Proteomes" id="UP000663836">
    <property type="component" value="Unassembled WGS sequence"/>
</dbReference>
<dbReference type="Gene3D" id="2.60.120.780">
    <property type="entry name" value="PINIT domain"/>
    <property type="match status" value="1"/>
</dbReference>
<keyword evidence="4" id="KW-0479">Metal-binding</keyword>
<dbReference type="InterPro" id="IPR023321">
    <property type="entry name" value="PINIT"/>
</dbReference>
<dbReference type="SUPFAM" id="SSF57850">
    <property type="entry name" value="RING/U-box"/>
    <property type="match status" value="1"/>
</dbReference>
<dbReference type="InterPro" id="IPR004181">
    <property type="entry name" value="Znf_MIZ"/>
</dbReference>
<evidence type="ECO:0000256" key="5">
    <source>
        <dbReference type="ARBA" id="ARBA00022771"/>
    </source>
</evidence>
<dbReference type="GO" id="GO:0008270">
    <property type="term" value="F:zinc ion binding"/>
    <property type="evidence" value="ECO:0007669"/>
    <property type="project" value="UniProtKB-KW"/>
</dbReference>
<keyword evidence="7" id="KW-0862">Zinc</keyword>
<dbReference type="PROSITE" id="PS51466">
    <property type="entry name" value="PINIT"/>
    <property type="match status" value="1"/>
</dbReference>
<comment type="pathway">
    <text evidence="1">Protein modification; protein sumoylation.</text>
</comment>
<comment type="similarity">
    <text evidence="2">Belongs to the PIAS family.</text>
</comment>
<dbReference type="InterPro" id="IPR036361">
    <property type="entry name" value="SAP_dom_sf"/>
</dbReference>
<dbReference type="Gene3D" id="1.10.720.30">
    <property type="entry name" value="SAP domain"/>
    <property type="match status" value="1"/>
</dbReference>
<dbReference type="AlphaFoldDB" id="A0A815A2M2"/>
<dbReference type="InterPro" id="IPR038654">
    <property type="entry name" value="PINIT_sf"/>
</dbReference>
<feature type="compositionally biased region" description="Low complexity" evidence="9">
    <location>
        <begin position="550"/>
        <end position="559"/>
    </location>
</feature>
<evidence type="ECO:0000256" key="2">
    <source>
        <dbReference type="ARBA" id="ARBA00005383"/>
    </source>
</evidence>
<dbReference type="PANTHER" id="PTHR10782">
    <property type="entry name" value="ZINC FINGER MIZ DOMAIN-CONTAINING PROTEIN"/>
    <property type="match status" value="1"/>
</dbReference>
<dbReference type="EMBL" id="CAJOBD010002998">
    <property type="protein sequence ID" value="CAF3922064.1"/>
    <property type="molecule type" value="Genomic_DNA"/>
</dbReference>
<evidence type="ECO:0000256" key="1">
    <source>
        <dbReference type="ARBA" id="ARBA00004718"/>
    </source>
</evidence>
<evidence type="ECO:0000313" key="14">
    <source>
        <dbReference type="Proteomes" id="UP000663864"/>
    </source>
</evidence>
<dbReference type="SUPFAM" id="SSF68906">
    <property type="entry name" value="SAP domain"/>
    <property type="match status" value="1"/>
</dbReference>
<organism evidence="12 14">
    <name type="scientific">Rotaria sordida</name>
    <dbReference type="NCBI Taxonomy" id="392033"/>
    <lineage>
        <taxon>Eukaryota</taxon>
        <taxon>Metazoa</taxon>
        <taxon>Spiralia</taxon>
        <taxon>Gnathifera</taxon>
        <taxon>Rotifera</taxon>
        <taxon>Eurotatoria</taxon>
        <taxon>Bdelloidea</taxon>
        <taxon>Philodinida</taxon>
        <taxon>Philodinidae</taxon>
        <taxon>Rotaria</taxon>
    </lineage>
</organism>
<proteinExistence type="inferred from homology"/>
<dbReference type="InterPro" id="IPR013083">
    <property type="entry name" value="Znf_RING/FYVE/PHD"/>
</dbReference>
<dbReference type="Proteomes" id="UP000663864">
    <property type="component" value="Unassembled WGS sequence"/>
</dbReference>
<dbReference type="GO" id="GO:0061665">
    <property type="term" value="F:SUMO ligase activity"/>
    <property type="evidence" value="ECO:0007669"/>
    <property type="project" value="TreeGrafter"/>
</dbReference>
<keyword evidence="5 8" id="KW-0863">Zinc-finger</keyword>
<evidence type="ECO:0000256" key="6">
    <source>
        <dbReference type="ARBA" id="ARBA00022786"/>
    </source>
</evidence>
<dbReference type="GO" id="GO:0000785">
    <property type="term" value="C:chromatin"/>
    <property type="evidence" value="ECO:0007669"/>
    <property type="project" value="TreeGrafter"/>
</dbReference>
<feature type="region of interest" description="Disordered" evidence="9">
    <location>
        <begin position="528"/>
        <end position="577"/>
    </location>
</feature>
<evidence type="ECO:0000256" key="4">
    <source>
        <dbReference type="ARBA" id="ARBA00022723"/>
    </source>
</evidence>
<evidence type="ECO:0000313" key="12">
    <source>
        <dbReference type="EMBL" id="CAF1251453.1"/>
    </source>
</evidence>